<dbReference type="Gene3D" id="2.130.10.10">
    <property type="entry name" value="YVTN repeat-like/Quinoprotein amine dehydrogenase"/>
    <property type="match status" value="1"/>
</dbReference>
<dbReference type="Proteomes" id="UP001597508">
    <property type="component" value="Unassembled WGS sequence"/>
</dbReference>
<dbReference type="InterPro" id="IPR011044">
    <property type="entry name" value="Quino_amine_DH_bsu"/>
</dbReference>
<feature type="chain" id="PRO_5045183178" evidence="1">
    <location>
        <begin position="19"/>
        <end position="347"/>
    </location>
</feature>
<dbReference type="PANTHER" id="PTHR31270:SF1">
    <property type="entry name" value="GLUTAMINYL-PEPTIDE CYCLOTRANSFERASE"/>
    <property type="match status" value="1"/>
</dbReference>
<sequence>MKSIRHFLLLLLTITVLSSCETSYKFTIEMPKKAVLNDKVTISLKEKNNQAFEKVLFFVNGKEVETQSNSFTLDTKNYGVGKQLVSAMVYYGDGKSKRINNSVEVFSNVPYKAYTYKLINTYPHDGTAFTQGLEFHNGHLYESTGQRKKSTIRKVDLKSGEVLQKTNIDDRYFGEGITILNDKIYFLTWQAHKGFIYDLETLEQQKEFPYGRSKQGWGLTNNGTELIKSDGTSTIWFLDAETQKEKRSIQAYNHNQKIPKLNELEYINGKIYANYWQKPLIAIINPENGVVEGIANLSGLVNEMRKTQTLKEDDVLNGIAYDKENNRLFVTGKNWKKLFEIELIEQQ</sequence>
<proteinExistence type="predicted"/>
<dbReference type="RefSeq" id="WP_379664981.1">
    <property type="nucleotide sequence ID" value="NZ_JBHULH010000001.1"/>
</dbReference>
<dbReference type="PROSITE" id="PS51257">
    <property type="entry name" value="PROKAR_LIPOPROTEIN"/>
    <property type="match status" value="1"/>
</dbReference>
<accession>A0ABW5LQK7</accession>
<dbReference type="SUPFAM" id="SSF50969">
    <property type="entry name" value="YVTN repeat-like/Quinoprotein amine dehydrogenase"/>
    <property type="match status" value="1"/>
</dbReference>
<gene>
    <name evidence="2" type="ORF">ACFSRZ_02690</name>
</gene>
<reference evidence="3" key="1">
    <citation type="journal article" date="2019" name="Int. J. Syst. Evol. Microbiol.">
        <title>The Global Catalogue of Microorganisms (GCM) 10K type strain sequencing project: providing services to taxonomists for standard genome sequencing and annotation.</title>
        <authorList>
            <consortium name="The Broad Institute Genomics Platform"/>
            <consortium name="The Broad Institute Genome Sequencing Center for Infectious Disease"/>
            <person name="Wu L."/>
            <person name="Ma J."/>
        </authorList>
    </citation>
    <scope>NUCLEOTIDE SEQUENCE [LARGE SCALE GENOMIC DNA]</scope>
    <source>
        <strain evidence="3">KCTC 52127</strain>
    </source>
</reference>
<dbReference type="EMBL" id="JBHULH010000001">
    <property type="protein sequence ID" value="MFD2566263.1"/>
    <property type="molecule type" value="Genomic_DNA"/>
</dbReference>
<evidence type="ECO:0000313" key="3">
    <source>
        <dbReference type="Proteomes" id="UP001597508"/>
    </source>
</evidence>
<feature type="signal peptide" evidence="1">
    <location>
        <begin position="1"/>
        <end position="18"/>
    </location>
</feature>
<keyword evidence="1" id="KW-0732">Signal</keyword>
<evidence type="ECO:0000313" key="2">
    <source>
        <dbReference type="EMBL" id="MFD2566263.1"/>
    </source>
</evidence>
<name>A0ABW5LQK7_9FLAO</name>
<dbReference type="PANTHER" id="PTHR31270">
    <property type="entry name" value="GLUTAMINYL-PEPTIDE CYCLOTRANSFERASE"/>
    <property type="match status" value="1"/>
</dbReference>
<comment type="caution">
    <text evidence="2">The sequence shown here is derived from an EMBL/GenBank/DDBJ whole genome shotgun (WGS) entry which is preliminary data.</text>
</comment>
<organism evidence="2 3">
    <name type="scientific">Pseudotenacibaculum haliotis</name>
    <dbReference type="NCBI Taxonomy" id="1862138"/>
    <lineage>
        <taxon>Bacteria</taxon>
        <taxon>Pseudomonadati</taxon>
        <taxon>Bacteroidota</taxon>
        <taxon>Flavobacteriia</taxon>
        <taxon>Flavobacteriales</taxon>
        <taxon>Flavobacteriaceae</taxon>
        <taxon>Pseudotenacibaculum</taxon>
    </lineage>
</organism>
<dbReference type="InterPro" id="IPR007788">
    <property type="entry name" value="QCT"/>
</dbReference>
<dbReference type="Pfam" id="PF05096">
    <property type="entry name" value="Glu_cyclase_2"/>
    <property type="match status" value="1"/>
</dbReference>
<protein>
    <submittedName>
        <fullName evidence="2">Glutaminyl-peptide cyclotransferase</fullName>
    </submittedName>
</protein>
<dbReference type="InterPro" id="IPR015943">
    <property type="entry name" value="WD40/YVTN_repeat-like_dom_sf"/>
</dbReference>
<evidence type="ECO:0000256" key="1">
    <source>
        <dbReference type="SAM" id="SignalP"/>
    </source>
</evidence>
<keyword evidence="3" id="KW-1185">Reference proteome</keyword>